<evidence type="ECO:0000259" key="6">
    <source>
        <dbReference type="PROSITE" id="PS50089"/>
    </source>
</evidence>
<keyword evidence="3" id="KW-0862">Zinc</keyword>
<dbReference type="AlphaFoldDB" id="K1Y428"/>
<evidence type="ECO:0000256" key="3">
    <source>
        <dbReference type="ARBA" id="ARBA00022833"/>
    </source>
</evidence>
<organism evidence="7 8">
    <name type="scientific">Marssonina brunnea f. sp. multigermtubi (strain MB_m1)</name>
    <name type="common">Marssonina leaf spot fungus</name>
    <dbReference type="NCBI Taxonomy" id="1072389"/>
    <lineage>
        <taxon>Eukaryota</taxon>
        <taxon>Fungi</taxon>
        <taxon>Dikarya</taxon>
        <taxon>Ascomycota</taxon>
        <taxon>Pezizomycotina</taxon>
        <taxon>Leotiomycetes</taxon>
        <taxon>Helotiales</taxon>
        <taxon>Drepanopezizaceae</taxon>
        <taxon>Drepanopeziza</taxon>
    </lineage>
</organism>
<feature type="compositionally biased region" description="Pro residues" evidence="5">
    <location>
        <begin position="98"/>
        <end position="110"/>
    </location>
</feature>
<keyword evidence="8" id="KW-1185">Reference proteome</keyword>
<dbReference type="PROSITE" id="PS50089">
    <property type="entry name" value="ZF_RING_2"/>
    <property type="match status" value="1"/>
</dbReference>
<reference evidence="7 8" key="1">
    <citation type="journal article" date="2012" name="BMC Genomics">
        <title>Sequencing the genome of Marssonina brunnea reveals fungus-poplar co-evolution.</title>
        <authorList>
            <person name="Zhu S."/>
            <person name="Cao Y.-Z."/>
            <person name="Jiang C."/>
            <person name="Tan B.-Y."/>
            <person name="Wang Z."/>
            <person name="Feng S."/>
            <person name="Zhang L."/>
            <person name="Su X.-H."/>
            <person name="Brejova B."/>
            <person name="Vinar T."/>
            <person name="Xu M."/>
            <person name="Wang M.-X."/>
            <person name="Zhang S.-G."/>
            <person name="Huang M.-R."/>
            <person name="Wu R."/>
            <person name="Zhou Y."/>
        </authorList>
    </citation>
    <scope>NUCLEOTIDE SEQUENCE [LARGE SCALE GENOMIC DNA]</scope>
    <source>
        <strain evidence="7 8">MB_m1</strain>
    </source>
</reference>
<dbReference type="OrthoDB" id="6270329at2759"/>
<feature type="compositionally biased region" description="Polar residues" evidence="5">
    <location>
        <begin position="53"/>
        <end position="66"/>
    </location>
</feature>
<dbReference type="PROSITE" id="PS00518">
    <property type="entry name" value="ZF_RING_1"/>
    <property type="match status" value="1"/>
</dbReference>
<feature type="compositionally biased region" description="Polar residues" evidence="5">
    <location>
        <begin position="187"/>
        <end position="207"/>
    </location>
</feature>
<dbReference type="GO" id="GO:0033768">
    <property type="term" value="C:SUMO-targeted ubiquitin ligase complex"/>
    <property type="evidence" value="ECO:0007669"/>
    <property type="project" value="TreeGrafter"/>
</dbReference>
<dbReference type="eggNOG" id="KOG0317">
    <property type="taxonomic scope" value="Eukaryota"/>
</dbReference>
<dbReference type="EMBL" id="JH921430">
    <property type="protein sequence ID" value="EKD19939.1"/>
    <property type="molecule type" value="Genomic_DNA"/>
</dbReference>
<evidence type="ECO:0000313" key="7">
    <source>
        <dbReference type="EMBL" id="EKD19939.1"/>
    </source>
</evidence>
<dbReference type="Pfam" id="PF13920">
    <property type="entry name" value="zf-C3HC4_3"/>
    <property type="match status" value="1"/>
</dbReference>
<dbReference type="OMA" id="FYCHECL"/>
<dbReference type="SMART" id="SM00184">
    <property type="entry name" value="RING"/>
    <property type="match status" value="1"/>
</dbReference>
<dbReference type="InterPro" id="IPR013083">
    <property type="entry name" value="Znf_RING/FYVE/PHD"/>
</dbReference>
<dbReference type="GO" id="GO:0140082">
    <property type="term" value="F:SUMO-ubiquitin ligase activity"/>
    <property type="evidence" value="ECO:0007669"/>
    <property type="project" value="TreeGrafter"/>
</dbReference>
<dbReference type="HOGENOM" id="CLU_735823_0_0_1"/>
<feature type="region of interest" description="Disordered" evidence="5">
    <location>
        <begin position="26"/>
        <end position="79"/>
    </location>
</feature>
<dbReference type="Gene3D" id="3.30.40.10">
    <property type="entry name" value="Zinc/RING finger domain, C3HC4 (zinc finger)"/>
    <property type="match status" value="1"/>
</dbReference>
<dbReference type="SUPFAM" id="SSF57850">
    <property type="entry name" value="RING/U-box"/>
    <property type="match status" value="1"/>
</dbReference>
<keyword evidence="1" id="KW-0479">Metal-binding</keyword>
<feature type="compositionally biased region" description="Polar residues" evidence="5">
    <location>
        <begin position="26"/>
        <end position="43"/>
    </location>
</feature>
<dbReference type="InterPro" id="IPR001841">
    <property type="entry name" value="Znf_RING"/>
</dbReference>
<dbReference type="InterPro" id="IPR017907">
    <property type="entry name" value="Znf_RING_CS"/>
</dbReference>
<feature type="region of interest" description="Disordered" evidence="5">
    <location>
        <begin position="95"/>
        <end position="236"/>
    </location>
</feature>
<dbReference type="GO" id="GO:0032183">
    <property type="term" value="F:SUMO binding"/>
    <property type="evidence" value="ECO:0007669"/>
    <property type="project" value="TreeGrafter"/>
</dbReference>
<proteinExistence type="predicted"/>
<evidence type="ECO:0000256" key="4">
    <source>
        <dbReference type="PROSITE-ProRule" id="PRU00175"/>
    </source>
</evidence>
<dbReference type="STRING" id="1072389.K1Y428"/>
<evidence type="ECO:0000256" key="2">
    <source>
        <dbReference type="ARBA" id="ARBA00022771"/>
    </source>
</evidence>
<dbReference type="Proteomes" id="UP000006753">
    <property type="component" value="Unassembled WGS sequence"/>
</dbReference>
<dbReference type="GO" id="GO:0008270">
    <property type="term" value="F:zinc ion binding"/>
    <property type="evidence" value="ECO:0007669"/>
    <property type="project" value="UniProtKB-KW"/>
</dbReference>
<accession>K1Y428</accession>
<dbReference type="GO" id="GO:0006511">
    <property type="term" value="P:ubiquitin-dependent protein catabolic process"/>
    <property type="evidence" value="ECO:0007669"/>
    <property type="project" value="TreeGrafter"/>
</dbReference>
<dbReference type="InParanoid" id="K1Y428"/>
<dbReference type="KEGG" id="mbe:MBM_01891"/>
<dbReference type="PANTHER" id="PTHR47094">
    <property type="entry name" value="ELFLESS, ISOFORM B"/>
    <property type="match status" value="1"/>
</dbReference>
<keyword evidence="2 4" id="KW-0863">Zinc-finger</keyword>
<feature type="domain" description="RING-type" evidence="6">
    <location>
        <begin position="287"/>
        <end position="327"/>
    </location>
</feature>
<sequence>MPFHFLPNANAPMNLSENDRHLSRLNANANGQDTNSLFDTLGTSRGHDEASPWSASSSGTGYQSLTLPPINPDNNFDRLPPFDFENELFYARYSPNPFDRPAPAPAPTPTSIPTSIPPSNTNVHWREEETQNGQEPPPSNQQQARRAAPAVSQYLLSGSPEPDPFADILDLDFLGPDSPLPEDMQERNSSSFVDLTGSSPVAQTAMAQSRKRSATTPEEGRVSKASRTSVSKGPSGFKDDLVGTLNLVDIETNEEYEAQKAKDQAELVKKQNQEEATRSIKLGEFQCIICMDSPNDLTVTFCGHLFCSECLFQALNAGDKKCCPVCRSNISAPKPGTTKQPKNGVFALEMKVMTARRKGKQVAFLANSRHLDRTGT</sequence>
<name>K1Y428_MARBU</name>
<dbReference type="PANTHER" id="PTHR47094:SF1">
    <property type="entry name" value="RING-TYPE E3 UBIQUITIN TRANSFERASE"/>
    <property type="match status" value="1"/>
</dbReference>
<evidence type="ECO:0000256" key="1">
    <source>
        <dbReference type="ARBA" id="ARBA00022723"/>
    </source>
</evidence>
<gene>
    <name evidence="7" type="ORF">MBM_01891</name>
</gene>
<evidence type="ECO:0000256" key="5">
    <source>
        <dbReference type="SAM" id="MobiDB-lite"/>
    </source>
</evidence>
<dbReference type="InterPro" id="IPR049627">
    <property type="entry name" value="SLX8"/>
</dbReference>
<protein>
    <submittedName>
        <fullName evidence="7">Zinc finger, ring-type containing protein</fullName>
    </submittedName>
</protein>
<evidence type="ECO:0000313" key="8">
    <source>
        <dbReference type="Proteomes" id="UP000006753"/>
    </source>
</evidence>
<dbReference type="GO" id="GO:0061630">
    <property type="term" value="F:ubiquitin protein ligase activity"/>
    <property type="evidence" value="ECO:0007669"/>
    <property type="project" value="InterPro"/>
</dbReference>